<evidence type="ECO:0000256" key="1">
    <source>
        <dbReference type="ARBA" id="ARBA00004761"/>
    </source>
</evidence>
<dbReference type="PANTHER" id="PTHR30246:SF1">
    <property type="entry name" value="2-DEHYDRO-3-DEOXY-6-PHOSPHOGALACTONATE ALDOLASE-RELATED"/>
    <property type="match status" value="1"/>
</dbReference>
<dbReference type="PROSITE" id="PS00160">
    <property type="entry name" value="ALDOLASE_KDPG_KHG_2"/>
    <property type="match status" value="1"/>
</dbReference>
<evidence type="ECO:0000256" key="3">
    <source>
        <dbReference type="ARBA" id="ARBA00011233"/>
    </source>
</evidence>
<evidence type="ECO:0000313" key="6">
    <source>
        <dbReference type="EMBL" id="QIK73800.1"/>
    </source>
</evidence>
<evidence type="ECO:0000256" key="4">
    <source>
        <dbReference type="ARBA" id="ARBA00023239"/>
    </source>
</evidence>
<dbReference type="InterPro" id="IPR000887">
    <property type="entry name" value="Aldlse_KDPG_KHG"/>
</dbReference>
<dbReference type="NCBIfam" id="TIGR01182">
    <property type="entry name" value="eda"/>
    <property type="match status" value="1"/>
</dbReference>
<gene>
    <name evidence="6" type="ORF">G7070_04180</name>
</gene>
<evidence type="ECO:0000256" key="5">
    <source>
        <dbReference type="ARBA" id="ARBA00023277"/>
    </source>
</evidence>
<keyword evidence="5" id="KW-0119">Carbohydrate metabolism</keyword>
<dbReference type="AlphaFoldDB" id="A0A6G7YAK5"/>
<dbReference type="PANTHER" id="PTHR30246">
    <property type="entry name" value="2-KETO-3-DEOXY-6-PHOSPHOGLUCONATE ALDOLASE"/>
    <property type="match status" value="1"/>
</dbReference>
<comment type="pathway">
    <text evidence="1">Carbohydrate acid metabolism.</text>
</comment>
<reference evidence="6 7" key="1">
    <citation type="submission" date="2020-03" db="EMBL/GenBank/DDBJ databases">
        <title>Propioniciclava sp. nov., isolated from Hydrophilus acuminatus.</title>
        <authorList>
            <person name="Hyun D.-W."/>
            <person name="Bae J.-W."/>
        </authorList>
    </citation>
    <scope>NUCLEOTIDE SEQUENCE [LARGE SCALE GENOMIC DNA]</scope>
    <source>
        <strain evidence="6 7">HDW11</strain>
    </source>
</reference>
<dbReference type="Gene3D" id="3.20.20.70">
    <property type="entry name" value="Aldolase class I"/>
    <property type="match status" value="1"/>
</dbReference>
<keyword evidence="4" id="KW-0456">Lyase</keyword>
<dbReference type="CDD" id="cd00452">
    <property type="entry name" value="KDPG_aldolase"/>
    <property type="match status" value="1"/>
</dbReference>
<sequence length="206" mass="20034">MELLPLLAAHRVLGIIRARDAAAAVAAGRVLVDAGLPLLEVSLITPDAADAIAELAGIPGAIVGAGTVLSPEDVALVEDAGASFIVTPAITDAVPVAAGHGLPVLAGATTATEALTAMQLGATAVKLFPASIGGPSYLKALRDPLPGLPFVPVGGVDAAAAREYLRVGAVAVGVGSPLLGDAVAGGSLDELAERAASFAALAAEFA</sequence>
<dbReference type="Pfam" id="PF01081">
    <property type="entry name" value="Aldolase"/>
    <property type="match status" value="1"/>
</dbReference>
<dbReference type="SUPFAM" id="SSF51569">
    <property type="entry name" value="Aldolase"/>
    <property type="match status" value="1"/>
</dbReference>
<dbReference type="InterPro" id="IPR031338">
    <property type="entry name" value="KDPG/KHG_AS_2"/>
</dbReference>
<protein>
    <submittedName>
        <fullName evidence="6">Bifunctional 4-hydroxy-2-oxoglutarate aldolase/2-dehydro-3-deoxy-phosphogluconate aldolase</fullName>
    </submittedName>
</protein>
<dbReference type="Proteomes" id="UP000501058">
    <property type="component" value="Chromosome"/>
</dbReference>
<dbReference type="InterPro" id="IPR013785">
    <property type="entry name" value="Aldolase_TIM"/>
</dbReference>
<accession>A0A6G7YAK5</accession>
<evidence type="ECO:0000256" key="2">
    <source>
        <dbReference type="ARBA" id="ARBA00006906"/>
    </source>
</evidence>
<comment type="subunit">
    <text evidence="3">Homotrimer.</text>
</comment>
<dbReference type="EMBL" id="CP049865">
    <property type="protein sequence ID" value="QIK73800.1"/>
    <property type="molecule type" value="Genomic_DNA"/>
</dbReference>
<comment type="similarity">
    <text evidence="2">Belongs to the KHG/KDPG aldolase family.</text>
</comment>
<name>A0A6G7YAK5_9ACTN</name>
<evidence type="ECO:0000313" key="7">
    <source>
        <dbReference type="Proteomes" id="UP000501058"/>
    </source>
</evidence>
<organism evidence="6 7">
    <name type="scientific">Propioniciclava coleopterorum</name>
    <dbReference type="NCBI Taxonomy" id="2714937"/>
    <lineage>
        <taxon>Bacteria</taxon>
        <taxon>Bacillati</taxon>
        <taxon>Actinomycetota</taxon>
        <taxon>Actinomycetes</taxon>
        <taxon>Propionibacteriales</taxon>
        <taxon>Propionibacteriaceae</taxon>
        <taxon>Propioniciclava</taxon>
    </lineage>
</organism>
<dbReference type="GO" id="GO:0016829">
    <property type="term" value="F:lyase activity"/>
    <property type="evidence" value="ECO:0007669"/>
    <property type="project" value="UniProtKB-KW"/>
</dbReference>
<keyword evidence="7" id="KW-1185">Reference proteome</keyword>
<dbReference type="KEGG" id="prv:G7070_04180"/>
<proteinExistence type="inferred from homology"/>